<proteinExistence type="predicted"/>
<dbReference type="AlphaFoldDB" id="A0A5B0GJU1"/>
<keyword evidence="3" id="KW-1185">Reference proteome</keyword>
<gene>
    <name evidence="2" type="ORF">FVF58_35130</name>
</gene>
<evidence type="ECO:0000313" key="2">
    <source>
        <dbReference type="EMBL" id="KAA1003703.1"/>
    </source>
</evidence>
<organism evidence="2 3">
    <name type="scientific">Paraburkholderia panacisoli</name>
    <dbReference type="NCBI Taxonomy" id="2603818"/>
    <lineage>
        <taxon>Bacteria</taxon>
        <taxon>Pseudomonadati</taxon>
        <taxon>Pseudomonadota</taxon>
        <taxon>Betaproteobacteria</taxon>
        <taxon>Burkholderiales</taxon>
        <taxon>Burkholderiaceae</taxon>
        <taxon>Paraburkholderia</taxon>
    </lineage>
</organism>
<feature type="region of interest" description="Disordered" evidence="1">
    <location>
        <begin position="102"/>
        <end position="158"/>
    </location>
</feature>
<sequence length="158" mass="17002">MSDPFSVRIYDGYPRTDRLLPGMPVAHTLHVPNGNVMPIFEAAERYRRDGDAVVLVAASATHPARRVPRRPLVWQDAQQSPSLEQASSRSVLLHRVPARAGSGLYPSVENPKPDLANIRRQTASGGGNRLMSGKPARPTFSPGLGVPTAQSQNAGSFA</sequence>
<dbReference type="EMBL" id="VTUZ01000033">
    <property type="protein sequence ID" value="KAA1003703.1"/>
    <property type="molecule type" value="Genomic_DNA"/>
</dbReference>
<reference evidence="2 3" key="1">
    <citation type="submission" date="2019-08" db="EMBL/GenBank/DDBJ databases">
        <title>Paraburkholderia sp. DCY113.</title>
        <authorList>
            <person name="Kang J."/>
        </authorList>
    </citation>
    <scope>NUCLEOTIDE SEQUENCE [LARGE SCALE GENOMIC DNA]</scope>
    <source>
        <strain evidence="2 3">DCY113</strain>
    </source>
</reference>
<name>A0A5B0GJU1_9BURK</name>
<protein>
    <submittedName>
        <fullName evidence="2">Uncharacterized protein</fullName>
    </submittedName>
</protein>
<evidence type="ECO:0000256" key="1">
    <source>
        <dbReference type="SAM" id="MobiDB-lite"/>
    </source>
</evidence>
<feature type="compositionally biased region" description="Polar residues" evidence="1">
    <location>
        <begin position="148"/>
        <end position="158"/>
    </location>
</feature>
<dbReference type="RefSeq" id="WP_149674321.1">
    <property type="nucleotide sequence ID" value="NZ_VTUZ01000033.1"/>
</dbReference>
<evidence type="ECO:0000313" key="3">
    <source>
        <dbReference type="Proteomes" id="UP000325273"/>
    </source>
</evidence>
<accession>A0A5B0GJU1</accession>
<comment type="caution">
    <text evidence="2">The sequence shown here is derived from an EMBL/GenBank/DDBJ whole genome shotgun (WGS) entry which is preliminary data.</text>
</comment>
<dbReference type="Proteomes" id="UP000325273">
    <property type="component" value="Unassembled WGS sequence"/>
</dbReference>